<accession>A0ABP5IFU4</accession>
<dbReference type="Proteomes" id="UP001501161">
    <property type="component" value="Unassembled WGS sequence"/>
</dbReference>
<dbReference type="EMBL" id="BAAAMQ010000005">
    <property type="protein sequence ID" value="GAA2097659.1"/>
    <property type="molecule type" value="Genomic_DNA"/>
</dbReference>
<evidence type="ECO:0000259" key="1">
    <source>
        <dbReference type="PROSITE" id="PS51674"/>
    </source>
</evidence>
<reference evidence="3" key="1">
    <citation type="journal article" date="2019" name="Int. J. Syst. Evol. Microbiol.">
        <title>The Global Catalogue of Microorganisms (GCM) 10K type strain sequencing project: providing services to taxonomists for standard genome sequencing and annotation.</title>
        <authorList>
            <consortium name="The Broad Institute Genomics Platform"/>
            <consortium name="The Broad Institute Genome Sequencing Center for Infectious Disease"/>
            <person name="Wu L."/>
            <person name="Ma J."/>
        </authorList>
    </citation>
    <scope>NUCLEOTIDE SEQUENCE [LARGE SCALE GENOMIC DNA]</scope>
    <source>
        <strain evidence="3">JCM 13813</strain>
    </source>
</reference>
<feature type="domain" description="4Fe-4S Wbl-type" evidence="1">
    <location>
        <begin position="37"/>
        <end position="94"/>
    </location>
</feature>
<comment type="caution">
    <text evidence="2">The sequence shown here is derived from an EMBL/GenBank/DDBJ whole genome shotgun (WGS) entry which is preliminary data.</text>
</comment>
<keyword evidence="3" id="KW-1185">Reference proteome</keyword>
<dbReference type="Pfam" id="PF02467">
    <property type="entry name" value="Whib"/>
    <property type="match status" value="1"/>
</dbReference>
<protein>
    <recommendedName>
        <fullName evidence="1">4Fe-4S Wbl-type domain-containing protein</fullName>
    </recommendedName>
</protein>
<dbReference type="RefSeq" id="WP_231250031.1">
    <property type="nucleotide sequence ID" value="NZ_BAAAMQ010000005.1"/>
</dbReference>
<gene>
    <name evidence="2" type="ORF">GCM10009726_06300</name>
</gene>
<sequence length="101" mass="10705">MSRRAGSAFGIRPEAVNAFQALADALDTMADDGRQPVCKQRPDQWSSDADAPARQDAAAACGFCPAQPACLAYALAQREPAGVWGGRDLTPTTRKRKENAA</sequence>
<organism evidence="2 3">
    <name type="scientific">Nocardioides furvisabuli</name>
    <dbReference type="NCBI Taxonomy" id="375542"/>
    <lineage>
        <taxon>Bacteria</taxon>
        <taxon>Bacillati</taxon>
        <taxon>Actinomycetota</taxon>
        <taxon>Actinomycetes</taxon>
        <taxon>Propionibacteriales</taxon>
        <taxon>Nocardioidaceae</taxon>
        <taxon>Nocardioides</taxon>
    </lineage>
</organism>
<evidence type="ECO:0000313" key="2">
    <source>
        <dbReference type="EMBL" id="GAA2097659.1"/>
    </source>
</evidence>
<name>A0ABP5IFU4_9ACTN</name>
<proteinExistence type="predicted"/>
<evidence type="ECO:0000313" key="3">
    <source>
        <dbReference type="Proteomes" id="UP001501161"/>
    </source>
</evidence>
<dbReference type="InterPro" id="IPR034768">
    <property type="entry name" value="4FE4S_WBL"/>
</dbReference>
<dbReference type="PROSITE" id="PS51674">
    <property type="entry name" value="4FE4S_WBL"/>
    <property type="match status" value="1"/>
</dbReference>